<dbReference type="InterPro" id="IPR029044">
    <property type="entry name" value="Nucleotide-diphossugar_trans"/>
</dbReference>
<accession>A0A5Z1DV91</accession>
<dbReference type="PANTHER" id="PTHR22916">
    <property type="entry name" value="GLYCOSYLTRANSFERASE"/>
    <property type="match status" value="1"/>
</dbReference>
<dbReference type="GO" id="GO:0016758">
    <property type="term" value="F:hexosyltransferase activity"/>
    <property type="evidence" value="ECO:0007669"/>
    <property type="project" value="UniProtKB-ARBA"/>
</dbReference>
<protein>
    <submittedName>
        <fullName evidence="1">Glycosyltransferase family 2 protein</fullName>
    </submittedName>
</protein>
<sequence length="317" mass="37458">MSQISIILPTYNVEKYIAKAIESCINQTFKDIEIIVVDDCGSDKSINIAKEYAKKDARIKIIHNEKNLGLLRARYEGVKAANSLYIMFLDPDDYLEFEACEIALENIRKDVDLLWFDFIYIDENNFITKDSKLKDRIYNMDAYCTYVTSINHIKWNLCSKVIKKEIYLKSISLLETKYKLTMSEDALLYFFMLLNCKNIATSSKHIYYYHKNIDSSTETQNMKKLARYIREELLVIDIIKSFLDNNKIANTKLNVFYKIIICNLTINLANKKIKFNMLKHKKESYLLYKINKIISKSYILYLNAKYKIYYIKLCILK</sequence>
<dbReference type="Pfam" id="PF00535">
    <property type="entry name" value="Glycos_transf_2"/>
    <property type="match status" value="1"/>
</dbReference>
<dbReference type="SUPFAM" id="SSF53448">
    <property type="entry name" value="Nucleotide-diphospho-sugar transferases"/>
    <property type="match status" value="1"/>
</dbReference>
<dbReference type="CDD" id="cd00761">
    <property type="entry name" value="Glyco_tranf_GTA_type"/>
    <property type="match status" value="1"/>
</dbReference>
<keyword evidence="1" id="KW-0808">Transferase</keyword>
<reference evidence="1" key="1">
    <citation type="submission" date="2019-09" db="EMBL/GenBank/DDBJ databases">
        <authorList>
            <person name="Ashton P.M."/>
            <person name="Dallman T."/>
            <person name="Nair S."/>
            <person name="De Pinna E."/>
            <person name="Peters T."/>
            <person name="Grant K."/>
        </authorList>
    </citation>
    <scope>NUCLEOTIDE SEQUENCE</scope>
    <source>
        <strain evidence="1">228931</strain>
    </source>
</reference>
<dbReference type="PANTHER" id="PTHR22916:SF3">
    <property type="entry name" value="UDP-GLCNAC:BETAGAL BETA-1,3-N-ACETYLGLUCOSAMINYLTRANSFERASE-LIKE PROTEIN 1"/>
    <property type="match status" value="1"/>
</dbReference>
<dbReference type="EMBL" id="AAKEOA010000003">
    <property type="protein sequence ID" value="ECR1613452.1"/>
    <property type="molecule type" value="Genomic_DNA"/>
</dbReference>
<proteinExistence type="predicted"/>
<dbReference type="RefSeq" id="WP_230094268.1">
    <property type="nucleotide sequence ID" value="NZ_JAIBCS010000002.1"/>
</dbReference>
<comment type="caution">
    <text evidence="1">The sequence shown here is derived from an EMBL/GenBank/DDBJ whole genome shotgun (WGS) entry which is preliminary data.</text>
</comment>
<evidence type="ECO:0000313" key="1">
    <source>
        <dbReference type="EMBL" id="ECR1613452.1"/>
    </source>
</evidence>
<gene>
    <name evidence="1" type="ORF">F0K10_01560</name>
</gene>
<name>A0A5Z1DV91_CAMJU</name>
<dbReference type="Gene3D" id="3.90.550.10">
    <property type="entry name" value="Spore Coat Polysaccharide Biosynthesis Protein SpsA, Chain A"/>
    <property type="match status" value="1"/>
</dbReference>
<dbReference type="InterPro" id="IPR001173">
    <property type="entry name" value="Glyco_trans_2-like"/>
</dbReference>
<dbReference type="AlphaFoldDB" id="A0A5Z1DV91"/>
<organism evidence="1">
    <name type="scientific">Campylobacter jejuni</name>
    <dbReference type="NCBI Taxonomy" id="197"/>
    <lineage>
        <taxon>Bacteria</taxon>
        <taxon>Pseudomonadati</taxon>
        <taxon>Campylobacterota</taxon>
        <taxon>Epsilonproteobacteria</taxon>
        <taxon>Campylobacterales</taxon>
        <taxon>Campylobacteraceae</taxon>
        <taxon>Campylobacter</taxon>
    </lineage>
</organism>